<proteinExistence type="predicted"/>
<gene>
    <name evidence="1" type="ORF">CAMRE0001_2041</name>
</gene>
<accession>B9D4I5</accession>
<evidence type="ECO:0000313" key="2">
    <source>
        <dbReference type="Proteomes" id="UP000003082"/>
    </source>
</evidence>
<dbReference type="EMBL" id="ACFU01000028">
    <property type="protein sequence ID" value="EEF13084.1"/>
    <property type="molecule type" value="Genomic_DNA"/>
</dbReference>
<dbReference type="AlphaFoldDB" id="B9D4I5"/>
<protein>
    <submittedName>
        <fullName evidence="1">Uncharacterized protein</fullName>
    </submittedName>
</protein>
<evidence type="ECO:0000313" key="1">
    <source>
        <dbReference type="EMBL" id="EEF13084.1"/>
    </source>
</evidence>
<dbReference type="Proteomes" id="UP000003082">
    <property type="component" value="Unassembled WGS sequence"/>
</dbReference>
<comment type="caution">
    <text evidence="1">The sequence shown here is derived from an EMBL/GenBank/DDBJ whole genome shotgun (WGS) entry which is preliminary data.</text>
</comment>
<sequence>MKIWRASERDLIAVFKIELKMRLNLHATSAMVFIAWLGV</sequence>
<name>B9D4I5_CAMRE</name>
<reference evidence="1 2" key="1">
    <citation type="submission" date="2008-08" db="EMBL/GenBank/DDBJ databases">
        <authorList>
            <person name="Madupu R."/>
            <person name="Durkin A.S."/>
            <person name="Torralba M."/>
            <person name="Methe B."/>
            <person name="Sutton G.G."/>
            <person name="Strausberg R.L."/>
            <person name="Nelson K.E."/>
        </authorList>
    </citation>
    <scope>NUCLEOTIDE SEQUENCE [LARGE SCALE GENOMIC DNA]</scope>
    <source>
        <strain evidence="1 2">RM3267</strain>
    </source>
</reference>
<keyword evidence="2" id="KW-1185">Reference proteome</keyword>
<organism evidence="1 2">
    <name type="scientific">Campylobacter rectus RM3267</name>
    <dbReference type="NCBI Taxonomy" id="553218"/>
    <lineage>
        <taxon>Bacteria</taxon>
        <taxon>Pseudomonadati</taxon>
        <taxon>Campylobacterota</taxon>
        <taxon>Epsilonproteobacteria</taxon>
        <taxon>Campylobacterales</taxon>
        <taxon>Campylobacteraceae</taxon>
        <taxon>Campylobacter</taxon>
    </lineage>
</organism>